<dbReference type="STRING" id="1437603.GCA_000771525_01083"/>
<dbReference type="GeneID" id="93094207"/>
<keyword evidence="3" id="KW-0378">Hydrolase</keyword>
<reference evidence="3 4" key="1">
    <citation type="submission" date="2014-03" db="EMBL/GenBank/DDBJ databases">
        <title>Genomics of Bifidobacteria.</title>
        <authorList>
            <person name="Ventura M."/>
            <person name="Milani C."/>
            <person name="Lugli G.A."/>
        </authorList>
    </citation>
    <scope>NUCLEOTIDE SEQUENCE [LARGE SCALE GENOMIC DNA]</scope>
    <source>
        <strain evidence="3 4">DSM 21395</strain>
    </source>
</reference>
<dbReference type="InterPro" id="IPR013078">
    <property type="entry name" value="His_Pase_superF_clade-1"/>
</dbReference>
<dbReference type="InterPro" id="IPR050275">
    <property type="entry name" value="PGM_Phosphatase"/>
</dbReference>
<protein>
    <submittedName>
        <fullName evidence="3">Phosphoglycerate mutase</fullName>
        <ecNumber evidence="3">3.1.3.70</ecNumber>
    </submittedName>
</protein>
<dbReference type="InterPro" id="IPR029033">
    <property type="entry name" value="His_PPase_superfam"/>
</dbReference>
<dbReference type="EC" id="3.1.3.70" evidence="3"/>
<dbReference type="PANTHER" id="PTHR48100:SF62">
    <property type="entry name" value="GLUCOSYL-3-PHOSPHOGLYCERATE PHOSPHATASE"/>
    <property type="match status" value="1"/>
</dbReference>
<dbReference type="CDD" id="cd07067">
    <property type="entry name" value="HP_PGM_like"/>
    <property type="match status" value="1"/>
</dbReference>
<dbReference type="AlphaFoldDB" id="A0A087BS78"/>
<proteinExistence type="predicted"/>
<dbReference type="SUPFAM" id="SSF53254">
    <property type="entry name" value="Phosphoglycerate mutase-like"/>
    <property type="match status" value="1"/>
</dbReference>
<dbReference type="OrthoDB" id="4697614at2"/>
<dbReference type="GO" id="GO:0005737">
    <property type="term" value="C:cytoplasm"/>
    <property type="evidence" value="ECO:0007669"/>
    <property type="project" value="TreeGrafter"/>
</dbReference>
<dbReference type="SMART" id="SM00855">
    <property type="entry name" value="PGAM"/>
    <property type="match status" value="1"/>
</dbReference>
<evidence type="ECO:0000313" key="3">
    <source>
        <dbReference type="EMBL" id="KFI73878.1"/>
    </source>
</evidence>
<dbReference type="eggNOG" id="COG0406">
    <property type="taxonomic scope" value="Bacteria"/>
</dbReference>
<evidence type="ECO:0000256" key="1">
    <source>
        <dbReference type="PIRSR" id="PIRSR613078-1"/>
    </source>
</evidence>
<dbReference type="RefSeq" id="WP_033512048.1">
    <property type="nucleotide sequence ID" value="NZ_JDUO01000003.1"/>
</dbReference>
<dbReference type="Proteomes" id="UP000029082">
    <property type="component" value="Unassembled WGS sequence"/>
</dbReference>
<organism evidence="3 4">
    <name type="scientific">Bifidobacterium mongoliense DSM 21395</name>
    <dbReference type="NCBI Taxonomy" id="1437603"/>
    <lineage>
        <taxon>Bacteria</taxon>
        <taxon>Bacillati</taxon>
        <taxon>Actinomycetota</taxon>
        <taxon>Actinomycetes</taxon>
        <taxon>Bifidobacteriales</taxon>
        <taxon>Bifidobacteriaceae</taxon>
        <taxon>Bifidobacterium</taxon>
    </lineage>
</organism>
<keyword evidence="4" id="KW-1185">Reference proteome</keyword>
<accession>A0A087BS78</accession>
<dbReference type="GO" id="GO:0050531">
    <property type="term" value="F:mannosyl-3-phosphoglycerate phosphatase activity"/>
    <property type="evidence" value="ECO:0007669"/>
    <property type="project" value="UniProtKB-EC"/>
</dbReference>
<comment type="caution">
    <text evidence="3">The sequence shown here is derived from an EMBL/GenBank/DDBJ whole genome shotgun (WGS) entry which is preliminary data.</text>
</comment>
<feature type="binding site" evidence="2">
    <location>
        <begin position="24"/>
        <end position="31"/>
    </location>
    <ligand>
        <name>substrate</name>
    </ligand>
</feature>
<feature type="active site" description="Proton donor/acceptor" evidence="1">
    <location>
        <position position="105"/>
    </location>
</feature>
<name>A0A087BS78_9BIFI</name>
<gene>
    <name evidence="3" type="ORF">BMON_1772</name>
</gene>
<dbReference type="Pfam" id="PF00300">
    <property type="entry name" value="His_Phos_1"/>
    <property type="match status" value="1"/>
</dbReference>
<feature type="binding site" evidence="2">
    <location>
        <position position="81"/>
    </location>
    <ligand>
        <name>substrate</name>
    </ligand>
</feature>
<dbReference type="EMBL" id="JGZE01000032">
    <property type="protein sequence ID" value="KFI73878.1"/>
    <property type="molecule type" value="Genomic_DNA"/>
</dbReference>
<evidence type="ECO:0000313" key="4">
    <source>
        <dbReference type="Proteomes" id="UP000029082"/>
    </source>
</evidence>
<feature type="active site" description="Tele-phosphohistidine intermediate" evidence="1">
    <location>
        <position position="25"/>
    </location>
</feature>
<dbReference type="PANTHER" id="PTHR48100">
    <property type="entry name" value="BROAD-SPECIFICITY PHOSPHATASE YOR283W-RELATED"/>
    <property type="match status" value="1"/>
</dbReference>
<evidence type="ECO:0000256" key="2">
    <source>
        <dbReference type="PIRSR" id="PIRSR613078-2"/>
    </source>
</evidence>
<sequence length="254" mass="28575">MPSDAASNARGPVRRHARSITLIRHGRTAYNLAGRIQGGIDIPLDEVGRWQVHETAEVLRNLYVRRRPDATPLVVSSDLGRAMETAHAFADPLGLAVHPDQRMRERDFGDWEGMSADELSERYPEDFSAWMRMRGGELRHGAETKRHVGMRGVEGLRQWSADAGPDTDLFVFAHGAWIAETVQTMLGLDRISGEMPGMLSMRNAHWARLVPLDGRGWGTPADQSFERVDTIWRLMDYNHGPAIADTPEWERTSL</sequence>
<dbReference type="Gene3D" id="3.40.50.1240">
    <property type="entry name" value="Phosphoglycerate mutase-like"/>
    <property type="match status" value="1"/>
</dbReference>